<evidence type="ECO:0000313" key="2">
    <source>
        <dbReference type="Proteomes" id="UP000054695"/>
    </source>
</evidence>
<dbReference type="Proteomes" id="UP000054695">
    <property type="component" value="Unassembled WGS sequence"/>
</dbReference>
<name>A0A0W0RUA8_LEGBO</name>
<dbReference type="PATRIC" id="fig|447.4.peg.1411"/>
<comment type="caution">
    <text evidence="1">The sequence shown here is derived from an EMBL/GenBank/DDBJ whole genome shotgun (WGS) entry which is preliminary data.</text>
</comment>
<sequence length="359" mass="42228">MQNRAKFSISTNQDHLPAKQLQQLFSKLEFSVWLEGFVNFLNKSKVTPLESVAVVHDWSMDELHAALDYFSNSKFVGLVNAIFFYKMHPDQLFTDAIHPEKLVSIQMRLEVLHYSIELVQQQLYEVALQNALTPKIDYFLHGEELPPGVMIETNEELRQMIQTAVKGLKLNSSLTNPKRVIDSLYDLRRAYKFCFNPNRFIDAVMLLHQNLLPEALQQEQNSIIFQEKMMDLYSQLTTVECLDLYGYFANNDTHNLLYTFFNIVRGDTFDWLPLLNNEEKTAVIEVFNAMCCVMEALRIELRKRHLLTEPYQYDLTKPNMEIEQQNRNAVFRVIKIYKRTHVISEDVIEQLFQYMEETD</sequence>
<accession>A0A0W0RUA8</accession>
<organism evidence="1 2">
    <name type="scientific">Legionella bozemanae</name>
    <name type="common">Fluoribacter bozemanae</name>
    <dbReference type="NCBI Taxonomy" id="447"/>
    <lineage>
        <taxon>Bacteria</taxon>
        <taxon>Pseudomonadati</taxon>
        <taxon>Pseudomonadota</taxon>
        <taxon>Gammaproteobacteria</taxon>
        <taxon>Legionellales</taxon>
        <taxon>Legionellaceae</taxon>
        <taxon>Legionella</taxon>
    </lineage>
</organism>
<dbReference type="EMBL" id="LNXU01000014">
    <property type="protein sequence ID" value="KTC74647.1"/>
    <property type="molecule type" value="Genomic_DNA"/>
</dbReference>
<evidence type="ECO:0000313" key="1">
    <source>
        <dbReference type="EMBL" id="KTC74647.1"/>
    </source>
</evidence>
<protein>
    <submittedName>
        <fullName evidence="1">Uncharacterized protein</fullName>
    </submittedName>
</protein>
<keyword evidence="2" id="KW-1185">Reference proteome</keyword>
<gene>
    <name evidence="1" type="ORF">Lboz_1323</name>
</gene>
<proteinExistence type="predicted"/>
<dbReference type="AlphaFoldDB" id="A0A0W0RUA8"/>
<reference evidence="1 2" key="1">
    <citation type="submission" date="2015-11" db="EMBL/GenBank/DDBJ databases">
        <title>Genomic analysis of 38 Legionella species identifies large and diverse effector repertoires.</title>
        <authorList>
            <person name="Burstein D."/>
            <person name="Amaro F."/>
            <person name="Zusman T."/>
            <person name="Lifshitz Z."/>
            <person name="Cohen O."/>
            <person name="Gilbert J.A."/>
            <person name="Pupko T."/>
            <person name="Shuman H.A."/>
            <person name="Segal G."/>
        </authorList>
    </citation>
    <scope>NUCLEOTIDE SEQUENCE [LARGE SCALE GENOMIC DNA]</scope>
    <source>
        <strain evidence="1 2">WIGA</strain>
    </source>
</reference>